<keyword evidence="3" id="KW-1185">Reference proteome</keyword>
<accession>A0A316UZG5</accession>
<reference evidence="2 3" key="1">
    <citation type="journal article" date="2018" name="Mol. Biol. Evol.">
        <title>Broad Genomic Sampling Reveals a Smut Pathogenic Ancestry of the Fungal Clade Ustilaginomycotina.</title>
        <authorList>
            <person name="Kijpornyongpan T."/>
            <person name="Mondo S.J."/>
            <person name="Barry K."/>
            <person name="Sandor L."/>
            <person name="Lee J."/>
            <person name="Lipzen A."/>
            <person name="Pangilinan J."/>
            <person name="LaButti K."/>
            <person name="Hainaut M."/>
            <person name="Henrissat B."/>
            <person name="Grigoriev I.V."/>
            <person name="Spatafora J.W."/>
            <person name="Aime M.C."/>
        </authorList>
    </citation>
    <scope>NUCLEOTIDE SEQUENCE [LARGE SCALE GENOMIC DNA]</scope>
    <source>
        <strain evidence="2 3">MCA 5214</strain>
    </source>
</reference>
<evidence type="ECO:0000313" key="3">
    <source>
        <dbReference type="Proteomes" id="UP000245884"/>
    </source>
</evidence>
<proteinExistence type="predicted"/>
<dbReference type="Proteomes" id="UP000245884">
    <property type="component" value="Unassembled WGS sequence"/>
</dbReference>
<name>A0A316UZG5_9BASI</name>
<organism evidence="2 3">
    <name type="scientific">Jaminaea rosea</name>
    <dbReference type="NCBI Taxonomy" id="1569628"/>
    <lineage>
        <taxon>Eukaryota</taxon>
        <taxon>Fungi</taxon>
        <taxon>Dikarya</taxon>
        <taxon>Basidiomycota</taxon>
        <taxon>Ustilaginomycotina</taxon>
        <taxon>Exobasidiomycetes</taxon>
        <taxon>Microstromatales</taxon>
        <taxon>Microstromatales incertae sedis</taxon>
        <taxon>Jaminaea</taxon>
    </lineage>
</organism>
<dbReference type="EMBL" id="KZ819662">
    <property type="protein sequence ID" value="PWN30697.1"/>
    <property type="molecule type" value="Genomic_DNA"/>
</dbReference>
<gene>
    <name evidence="2" type="ORF">BDZ90DRAFT_257765</name>
</gene>
<dbReference type="RefSeq" id="XP_025365309.1">
    <property type="nucleotide sequence ID" value="XM_025507994.1"/>
</dbReference>
<feature type="region of interest" description="Disordered" evidence="1">
    <location>
        <begin position="103"/>
        <end position="123"/>
    </location>
</feature>
<dbReference type="GeneID" id="37029817"/>
<dbReference type="AlphaFoldDB" id="A0A316UZG5"/>
<evidence type="ECO:0000313" key="2">
    <source>
        <dbReference type="EMBL" id="PWN30697.1"/>
    </source>
</evidence>
<evidence type="ECO:0000256" key="1">
    <source>
        <dbReference type="SAM" id="MobiDB-lite"/>
    </source>
</evidence>
<protein>
    <submittedName>
        <fullName evidence="2">Uncharacterized protein</fullName>
    </submittedName>
</protein>
<sequence>MPPRKSRDAAAKELWDAGVALSRSRAETQRLASIRGGLESSWEEVYGCKIPARPDVARRYIDPENYAGAVAQPEPTITAPVIPSSAAAQQPPLISSLLSISSSSISSSHRSSLSSNSISKSLR</sequence>